<dbReference type="RefSeq" id="WP_206293854.1">
    <property type="nucleotide sequence ID" value="NZ_CP063458.1"/>
</dbReference>
<dbReference type="GO" id="GO:0005975">
    <property type="term" value="P:carbohydrate metabolic process"/>
    <property type="evidence" value="ECO:0007669"/>
    <property type="project" value="InterPro"/>
</dbReference>
<reference evidence="3 4" key="1">
    <citation type="submission" date="2020-10" db="EMBL/GenBank/DDBJ databases">
        <title>Wide distribution of Phycisphaera-like planctomycetes from WD2101 soil group in peatlands and genome analysis of the first cultivated representative.</title>
        <authorList>
            <person name="Dedysh S.N."/>
            <person name="Beletsky A.V."/>
            <person name="Ivanova A."/>
            <person name="Kulichevskaya I.S."/>
            <person name="Suzina N.E."/>
            <person name="Philippov D.A."/>
            <person name="Rakitin A.L."/>
            <person name="Mardanov A.V."/>
            <person name="Ravin N.V."/>
        </authorList>
    </citation>
    <scope>NUCLEOTIDE SEQUENCE [LARGE SCALE GENOMIC DNA]</scope>
    <source>
        <strain evidence="3 4">M1803</strain>
    </source>
</reference>
<proteinExistence type="predicted"/>
<dbReference type="SUPFAM" id="SSF48208">
    <property type="entry name" value="Six-hairpin glycosidases"/>
    <property type="match status" value="1"/>
</dbReference>
<dbReference type="Pfam" id="PF00723">
    <property type="entry name" value="Glyco_hydro_15"/>
    <property type="match status" value="1"/>
</dbReference>
<dbReference type="Gene3D" id="3.30.70.20">
    <property type="match status" value="1"/>
</dbReference>
<organism evidence="3 4">
    <name type="scientific">Humisphaera borealis</name>
    <dbReference type="NCBI Taxonomy" id="2807512"/>
    <lineage>
        <taxon>Bacteria</taxon>
        <taxon>Pseudomonadati</taxon>
        <taxon>Planctomycetota</taxon>
        <taxon>Phycisphaerae</taxon>
        <taxon>Tepidisphaerales</taxon>
        <taxon>Tepidisphaeraceae</taxon>
        <taxon>Humisphaera</taxon>
    </lineage>
</organism>
<dbReference type="InterPro" id="IPR017896">
    <property type="entry name" value="4Fe4S_Fe-S-bd"/>
</dbReference>
<dbReference type="EMBL" id="CP063458">
    <property type="protein sequence ID" value="QOV90754.1"/>
    <property type="molecule type" value="Genomic_DNA"/>
</dbReference>
<dbReference type="PANTHER" id="PTHR31616">
    <property type="entry name" value="TREHALASE"/>
    <property type="match status" value="1"/>
</dbReference>
<feature type="domain" description="4Fe-4S ferredoxin-type" evidence="2">
    <location>
        <begin position="786"/>
        <end position="816"/>
    </location>
</feature>
<dbReference type="AlphaFoldDB" id="A0A7M2WZG0"/>
<dbReference type="KEGG" id="hbs:IPV69_05180"/>
<dbReference type="Proteomes" id="UP000593765">
    <property type="component" value="Chromosome"/>
</dbReference>
<accession>A0A7M2WZG0</accession>
<keyword evidence="3" id="KW-0378">Hydrolase</keyword>
<feature type="domain" description="4Fe-4S ferredoxin-type" evidence="2">
    <location>
        <begin position="755"/>
        <end position="784"/>
    </location>
</feature>
<keyword evidence="4" id="KW-1185">Reference proteome</keyword>
<dbReference type="GO" id="GO:0004553">
    <property type="term" value="F:hydrolase activity, hydrolyzing O-glycosyl compounds"/>
    <property type="evidence" value="ECO:0007669"/>
    <property type="project" value="UniProtKB-ARBA"/>
</dbReference>
<evidence type="ECO:0000256" key="1">
    <source>
        <dbReference type="SAM" id="MobiDB-lite"/>
    </source>
</evidence>
<dbReference type="Gene3D" id="1.50.10.10">
    <property type="match status" value="1"/>
</dbReference>
<evidence type="ECO:0000313" key="4">
    <source>
        <dbReference type="Proteomes" id="UP000593765"/>
    </source>
</evidence>
<dbReference type="InterPro" id="IPR008928">
    <property type="entry name" value="6-hairpin_glycosidase_sf"/>
</dbReference>
<dbReference type="PANTHER" id="PTHR31616:SF13">
    <property type="entry name" value="GLUCAN 1,4-ALPHA-GLUCOSIDASE"/>
    <property type="match status" value="1"/>
</dbReference>
<evidence type="ECO:0000259" key="2">
    <source>
        <dbReference type="PROSITE" id="PS51379"/>
    </source>
</evidence>
<sequence>MPRDIPVGNGRMLVTFDDKYQIRDFYYPHVGQENHAGGNPFRFGVHTDVPGEGRSALYWTSSPGWQIRQRYLRDTLTTSVSLEHPELQLVVYCNDCVDFHRNILVRKIKIKNLANHGRMVKVFANQDFNMFGAKIGDTAYYDPDLRSMVHYRANRYVLVTFFGSAPEGSSADTIGAQGIDEYATGTAGFHGAEGTWRDAEDGHLQGNPIAQGAVDSTCACHVAVPPLGEKVIYMAMIAGLSRGELVDMHSWLLRMDPQGVIDRTSGYWRLWVGGTNINFGNLPPKVVESFKRSLLVLRTQIDNGGAIIAANDSDIMQFARDTYSYMWPRDGALVANALDLAGFSDIARSFYTFCAKVITEDGYFLHKYNPDGSPASSWHPWVLKGNRVLPIQEDETALVVWALWRHYFRYRDIEFIRPLWVDVVQKAADFMVRYRDPRTGLPLPSYDLWEERWGVHAFTVATVYGGLKAAHNFAVAFGDRERAANYAKAAEEMKIGAAKYLFSPKLNRFVRRLVPKDMQAPPDSPTYHEDQPLAYEPSIDEVYEVDETVDASLYAIYKFHLFDADDPRVVSTMRAVESKLWVKTRVGGIARYENDYYHRISDDIASVPGNPWFICTLWLADYHISRAKNTADLKMAIPILEWAAGHALESGVLAEQVHPYTNEPLSVAPLTWSHATVVATVIKYLEALEQAQLCDTCQHPMFRLRKRGSVEVRNQAVFNRLDADFESEDDSSLEMASPSGRVVVPDPKTGKSLRLTLSIDTRDCIGCDVCVAHCDKGVLRMVEQKALVDLRNLNQCDMDGACVDVCPTKVVALSVTPEDGISLSDAETASLNDGPVLTPLDELFDGTSHGKTPSPSEAKKGNGRKLPIVGR</sequence>
<gene>
    <name evidence="3" type="ORF">IPV69_05180</name>
</gene>
<evidence type="ECO:0000313" key="3">
    <source>
        <dbReference type="EMBL" id="QOV90754.1"/>
    </source>
</evidence>
<name>A0A7M2WZG0_9BACT</name>
<protein>
    <submittedName>
        <fullName evidence="3">Glycoside hydrolase family 15 protein</fullName>
    </submittedName>
</protein>
<feature type="region of interest" description="Disordered" evidence="1">
    <location>
        <begin position="842"/>
        <end position="871"/>
    </location>
</feature>
<dbReference type="InterPro" id="IPR011613">
    <property type="entry name" value="GH15-like"/>
</dbReference>
<dbReference type="InterPro" id="IPR012341">
    <property type="entry name" value="6hp_glycosidase-like_sf"/>
</dbReference>
<dbReference type="SUPFAM" id="SSF54862">
    <property type="entry name" value="4Fe-4S ferredoxins"/>
    <property type="match status" value="1"/>
</dbReference>
<dbReference type="PROSITE" id="PS51379">
    <property type="entry name" value="4FE4S_FER_2"/>
    <property type="match status" value="2"/>
</dbReference>